<dbReference type="EMBL" id="JQFK01001601">
    <property type="protein sequence ID" value="KGK34477.1"/>
    <property type="molecule type" value="Genomic_DNA"/>
</dbReference>
<gene>
    <name evidence="3" type="ORF">JL09_g6376</name>
    <name evidence="2" type="ORF">JL09_g6378</name>
</gene>
<proteinExistence type="predicted"/>
<feature type="domain" description="Bul1 N-terminal" evidence="1">
    <location>
        <begin position="11"/>
        <end position="152"/>
    </location>
</feature>
<feature type="non-terminal residue" evidence="2">
    <location>
        <position position="1"/>
    </location>
</feature>
<dbReference type="AlphaFoldDB" id="A0A099NPN2"/>
<dbReference type="InterPro" id="IPR007519">
    <property type="entry name" value="Bul1_N"/>
</dbReference>
<sequence>LNRSNSSLFDQNNFVDPTKNPNLLLLNNLDKFQKLDVPLDIQIVLTKSIPKIGSPKPERENPLRQYRPGEVVCGYIIIENKTKEPIPFEMLLVSLEGNMTITNPAKPHELIRKKFLKTYDLSACFHYGCIDLASQNVSENTFIDEFDQTYLG</sequence>
<evidence type="ECO:0000313" key="4">
    <source>
        <dbReference type="Proteomes" id="UP000029867"/>
    </source>
</evidence>
<dbReference type="Pfam" id="PF04425">
    <property type="entry name" value="Bul1_N"/>
    <property type="match status" value="1"/>
</dbReference>
<name>A0A099NPN2_PICKU</name>
<feature type="non-terminal residue" evidence="2">
    <location>
        <position position="152"/>
    </location>
</feature>
<dbReference type="HOGENOM" id="CLU_1735794_0_0_1"/>
<dbReference type="PANTHER" id="PTHR31904">
    <property type="entry name" value="BYPASS OF STOP CODON PROTEIN 5-RELATED"/>
    <property type="match status" value="1"/>
</dbReference>
<comment type="caution">
    <text evidence="2">The sequence shown here is derived from an EMBL/GenBank/DDBJ whole genome shotgun (WGS) entry which is preliminary data.</text>
</comment>
<dbReference type="InterPro" id="IPR039634">
    <property type="entry name" value="Bul1-like"/>
</dbReference>
<dbReference type="Proteomes" id="UP000029867">
    <property type="component" value="Unassembled WGS sequence"/>
</dbReference>
<accession>A0A099NPN2</accession>
<dbReference type="PANTHER" id="PTHR31904:SF1">
    <property type="entry name" value="BYPASS OF STOP CODON PROTEIN 5-RELATED"/>
    <property type="match status" value="1"/>
</dbReference>
<reference evidence="2" key="2">
    <citation type="submission" date="2014-08" db="EMBL/GenBank/DDBJ databases">
        <title>Exploiting Issatchenkia orientalis SD108 for Succinic Acid Production.</title>
        <authorList>
            <person name="Xiao H."/>
            <person name="Shao Z."/>
            <person name="Jiang Y."/>
            <person name="Dole S."/>
            <person name="Zhao H."/>
        </authorList>
    </citation>
    <scope>NUCLEOTIDE SEQUENCE [LARGE SCALE GENOMIC DNA]</scope>
    <source>
        <strain evidence="2">SD108</strain>
    </source>
</reference>
<protein>
    <recommendedName>
        <fullName evidence="1">Bul1 N-terminal domain-containing protein</fullName>
    </recommendedName>
</protein>
<evidence type="ECO:0000313" key="3">
    <source>
        <dbReference type="EMBL" id="KGK34477.1"/>
    </source>
</evidence>
<reference evidence="4" key="1">
    <citation type="journal article" date="2014" name="Microb. Cell Fact.">
        <title>Exploiting Issatchenkia orientalis SD108 for succinic acid production.</title>
        <authorList>
            <person name="Xiao H."/>
            <person name="Shao Z."/>
            <person name="Jiang Y."/>
            <person name="Dole S."/>
            <person name="Zhao H."/>
        </authorList>
    </citation>
    <scope>NUCLEOTIDE SEQUENCE [LARGE SCALE GENOMIC DNA]</scope>
    <source>
        <strain evidence="4">SD108</strain>
    </source>
</reference>
<dbReference type="EMBL" id="JQFK01001603">
    <property type="protein sequence ID" value="KGK34475.1"/>
    <property type="molecule type" value="Genomic_DNA"/>
</dbReference>
<dbReference type="VEuPathDB" id="FungiDB:C5L36_0C06560"/>
<evidence type="ECO:0000313" key="2">
    <source>
        <dbReference type="EMBL" id="KGK34475.1"/>
    </source>
</evidence>
<organism evidence="2 4">
    <name type="scientific">Pichia kudriavzevii</name>
    <name type="common">Yeast</name>
    <name type="synonym">Issatchenkia orientalis</name>
    <dbReference type="NCBI Taxonomy" id="4909"/>
    <lineage>
        <taxon>Eukaryota</taxon>
        <taxon>Fungi</taxon>
        <taxon>Dikarya</taxon>
        <taxon>Ascomycota</taxon>
        <taxon>Saccharomycotina</taxon>
        <taxon>Pichiomycetes</taxon>
        <taxon>Pichiales</taxon>
        <taxon>Pichiaceae</taxon>
        <taxon>Pichia</taxon>
    </lineage>
</organism>
<evidence type="ECO:0000259" key="1">
    <source>
        <dbReference type="Pfam" id="PF04425"/>
    </source>
</evidence>